<dbReference type="GO" id="GO:0000287">
    <property type="term" value="F:magnesium ion binding"/>
    <property type="evidence" value="ECO:0007669"/>
    <property type="project" value="TreeGrafter"/>
</dbReference>
<dbReference type="NCBIfam" id="TIGR00099">
    <property type="entry name" value="Cof-subfamily"/>
    <property type="match status" value="1"/>
</dbReference>
<organism evidence="1 2">
    <name type="scientific">Syntrophomonas zehnderi OL-4</name>
    <dbReference type="NCBI Taxonomy" id="690567"/>
    <lineage>
        <taxon>Bacteria</taxon>
        <taxon>Bacillati</taxon>
        <taxon>Bacillota</taxon>
        <taxon>Clostridia</taxon>
        <taxon>Eubacteriales</taxon>
        <taxon>Syntrophomonadaceae</taxon>
        <taxon>Syntrophomonas</taxon>
    </lineage>
</organism>
<dbReference type="GO" id="GO:0005829">
    <property type="term" value="C:cytosol"/>
    <property type="evidence" value="ECO:0007669"/>
    <property type="project" value="TreeGrafter"/>
</dbReference>
<dbReference type="AlphaFoldDB" id="A0A0E4CKN1"/>
<dbReference type="Gene3D" id="3.40.50.1000">
    <property type="entry name" value="HAD superfamily/HAD-like"/>
    <property type="match status" value="1"/>
</dbReference>
<sequence length="266" mass="29960">MEIKLVALDLDDTLLDTGLKISAECIAVIKEARRQGTMITLSTGRMYQSALPYARQLEIDVPLVTYQGAWVKNTLTGEELYYKPVPGDLARQVMTYFRRLGVHYHSYYNDELCMETMSEEGLYYSRLAGVKTHLVADLIAELENNDAMKIMAITDNEKVLLEMEEELKSCLGRELHITRSKPYFLEVMSREANKARALQVVADHYGINRKEVMAVGDSYNDIEMIEWAGLGVAMANALGPVKDAADFVTSSNEEEGVAEAIRRFVL</sequence>
<proteinExistence type="predicted"/>
<dbReference type="STRING" id="690567.2446"/>
<dbReference type="SUPFAM" id="SSF56784">
    <property type="entry name" value="HAD-like"/>
    <property type="match status" value="1"/>
</dbReference>
<evidence type="ECO:0000313" key="2">
    <source>
        <dbReference type="Proteomes" id="UP000045545"/>
    </source>
</evidence>
<keyword evidence="2" id="KW-1185">Reference proteome</keyword>
<dbReference type="InterPro" id="IPR000150">
    <property type="entry name" value="Cof"/>
</dbReference>
<dbReference type="InterPro" id="IPR036412">
    <property type="entry name" value="HAD-like_sf"/>
</dbReference>
<dbReference type="OrthoDB" id="9781413at2"/>
<dbReference type="Gene3D" id="3.30.1240.10">
    <property type="match status" value="1"/>
</dbReference>
<dbReference type="NCBIfam" id="TIGR01484">
    <property type="entry name" value="HAD-SF-IIB"/>
    <property type="match status" value="1"/>
</dbReference>
<gene>
    <name evidence="1" type="ORF">2446</name>
</gene>
<dbReference type="GO" id="GO:0016791">
    <property type="term" value="F:phosphatase activity"/>
    <property type="evidence" value="ECO:0007669"/>
    <property type="project" value="TreeGrafter"/>
</dbReference>
<protein>
    <submittedName>
        <fullName evidence="1">Cof protein</fullName>
    </submittedName>
</protein>
<dbReference type="SFLD" id="SFLDS00003">
    <property type="entry name" value="Haloacid_Dehalogenase"/>
    <property type="match status" value="1"/>
</dbReference>
<dbReference type="CDD" id="cd07516">
    <property type="entry name" value="HAD_Pase"/>
    <property type="match status" value="1"/>
</dbReference>
<dbReference type="InterPro" id="IPR023214">
    <property type="entry name" value="HAD_sf"/>
</dbReference>
<reference evidence="1 2" key="1">
    <citation type="submission" date="2015-03" db="EMBL/GenBank/DDBJ databases">
        <authorList>
            <person name="Murphy D."/>
        </authorList>
    </citation>
    <scope>NUCLEOTIDE SEQUENCE [LARGE SCALE GENOMIC DNA]</scope>
    <source>
        <strain evidence="1 2">OL-4</strain>
    </source>
</reference>
<dbReference type="PANTHER" id="PTHR10000:SF8">
    <property type="entry name" value="HAD SUPERFAMILY HYDROLASE-LIKE, TYPE 3"/>
    <property type="match status" value="1"/>
</dbReference>
<dbReference type="InterPro" id="IPR006379">
    <property type="entry name" value="HAD-SF_hydro_IIB"/>
</dbReference>
<dbReference type="EMBL" id="CGIH01000042">
    <property type="protein sequence ID" value="CQB51983.1"/>
    <property type="molecule type" value="Genomic_DNA"/>
</dbReference>
<dbReference type="PANTHER" id="PTHR10000">
    <property type="entry name" value="PHOSPHOSERINE PHOSPHATASE"/>
    <property type="match status" value="1"/>
</dbReference>
<dbReference type="SFLD" id="SFLDG01140">
    <property type="entry name" value="C2.B:_Phosphomannomutase_and_P"/>
    <property type="match status" value="1"/>
</dbReference>
<dbReference type="SFLD" id="SFLDG01144">
    <property type="entry name" value="C2.B.4:_PGP_Like"/>
    <property type="match status" value="1"/>
</dbReference>
<dbReference type="Pfam" id="PF08282">
    <property type="entry name" value="Hydrolase_3"/>
    <property type="match status" value="1"/>
</dbReference>
<dbReference type="RefSeq" id="WP_046499434.1">
    <property type="nucleotide sequence ID" value="NZ_CGIH01000042.1"/>
</dbReference>
<dbReference type="PROSITE" id="PS01229">
    <property type="entry name" value="COF_2"/>
    <property type="match status" value="1"/>
</dbReference>
<evidence type="ECO:0000313" key="1">
    <source>
        <dbReference type="EMBL" id="CQB51983.1"/>
    </source>
</evidence>
<name>A0A0E4CKN1_9FIRM</name>
<accession>A0A0E4CKN1</accession>
<dbReference type="Proteomes" id="UP000045545">
    <property type="component" value="Unassembled WGS sequence"/>
</dbReference>